<gene>
    <name evidence="2" type="ORF">PBRASI_LOCUS3694</name>
</gene>
<dbReference type="Proteomes" id="UP000789739">
    <property type="component" value="Unassembled WGS sequence"/>
</dbReference>
<dbReference type="AlphaFoldDB" id="A0A9N9A7W1"/>
<evidence type="ECO:0000313" key="3">
    <source>
        <dbReference type="Proteomes" id="UP000789739"/>
    </source>
</evidence>
<sequence>MTSQDLSTQVRPLRFVYEQDMSEKAHGRRLTVQELLTDGSHNTNMNTTVHNKVTTVHQHNPNYHSTYPSQSRINVTQHQHNHLSTRDVDSENTSYPQHLNIPDKPDYPQLLTPSTSPFQ</sequence>
<keyword evidence="3" id="KW-1185">Reference proteome</keyword>
<dbReference type="EMBL" id="CAJVPI010000344">
    <property type="protein sequence ID" value="CAG8522382.1"/>
    <property type="molecule type" value="Genomic_DNA"/>
</dbReference>
<organism evidence="2 3">
    <name type="scientific">Paraglomus brasilianum</name>
    <dbReference type="NCBI Taxonomy" id="144538"/>
    <lineage>
        <taxon>Eukaryota</taxon>
        <taxon>Fungi</taxon>
        <taxon>Fungi incertae sedis</taxon>
        <taxon>Mucoromycota</taxon>
        <taxon>Glomeromycotina</taxon>
        <taxon>Glomeromycetes</taxon>
        <taxon>Paraglomerales</taxon>
        <taxon>Paraglomeraceae</taxon>
        <taxon>Paraglomus</taxon>
    </lineage>
</organism>
<feature type="region of interest" description="Disordered" evidence="1">
    <location>
        <begin position="74"/>
        <end position="119"/>
    </location>
</feature>
<evidence type="ECO:0000313" key="2">
    <source>
        <dbReference type="EMBL" id="CAG8522382.1"/>
    </source>
</evidence>
<name>A0A9N9A7W1_9GLOM</name>
<proteinExistence type="predicted"/>
<evidence type="ECO:0000256" key="1">
    <source>
        <dbReference type="SAM" id="MobiDB-lite"/>
    </source>
</evidence>
<protein>
    <submittedName>
        <fullName evidence="2">8980_t:CDS:1</fullName>
    </submittedName>
</protein>
<comment type="caution">
    <text evidence="2">The sequence shown here is derived from an EMBL/GenBank/DDBJ whole genome shotgun (WGS) entry which is preliminary data.</text>
</comment>
<accession>A0A9N9A7W1</accession>
<reference evidence="2" key="1">
    <citation type="submission" date="2021-06" db="EMBL/GenBank/DDBJ databases">
        <authorList>
            <person name="Kallberg Y."/>
            <person name="Tangrot J."/>
            <person name="Rosling A."/>
        </authorList>
    </citation>
    <scope>NUCLEOTIDE SEQUENCE</scope>
    <source>
        <strain evidence="2">BR232B</strain>
    </source>
</reference>